<keyword evidence="4" id="KW-1185">Reference proteome</keyword>
<dbReference type="EMBL" id="CATOUU010000695">
    <property type="protein sequence ID" value="CAI9941749.1"/>
    <property type="molecule type" value="Genomic_DNA"/>
</dbReference>
<gene>
    <name evidence="2" type="ORF">HINF_LOCUS29394</name>
    <name evidence="3" type="ORF">HINF_LOCUS32251</name>
</gene>
<organism evidence="2">
    <name type="scientific">Hexamita inflata</name>
    <dbReference type="NCBI Taxonomy" id="28002"/>
    <lineage>
        <taxon>Eukaryota</taxon>
        <taxon>Metamonada</taxon>
        <taxon>Diplomonadida</taxon>
        <taxon>Hexamitidae</taxon>
        <taxon>Hexamitinae</taxon>
        <taxon>Hexamita</taxon>
    </lineage>
</organism>
<evidence type="ECO:0000313" key="3">
    <source>
        <dbReference type="EMBL" id="CAL6029352.1"/>
    </source>
</evidence>
<keyword evidence="1" id="KW-1133">Transmembrane helix</keyword>
<dbReference type="Proteomes" id="UP001642409">
    <property type="component" value="Unassembled WGS sequence"/>
</dbReference>
<evidence type="ECO:0000313" key="4">
    <source>
        <dbReference type="Proteomes" id="UP001642409"/>
    </source>
</evidence>
<keyword evidence="1" id="KW-0472">Membrane</keyword>
<accession>A0AA86PWF1</accession>
<reference evidence="2" key="1">
    <citation type="submission" date="2023-06" db="EMBL/GenBank/DDBJ databases">
        <authorList>
            <person name="Kurt Z."/>
        </authorList>
    </citation>
    <scope>NUCLEOTIDE SEQUENCE</scope>
</reference>
<evidence type="ECO:0000256" key="1">
    <source>
        <dbReference type="SAM" id="Phobius"/>
    </source>
</evidence>
<proteinExistence type="predicted"/>
<dbReference type="EMBL" id="CAXDID020000109">
    <property type="protein sequence ID" value="CAL6029352.1"/>
    <property type="molecule type" value="Genomic_DNA"/>
</dbReference>
<reference evidence="3 4" key="2">
    <citation type="submission" date="2024-07" db="EMBL/GenBank/DDBJ databases">
        <authorList>
            <person name="Akdeniz Z."/>
        </authorList>
    </citation>
    <scope>NUCLEOTIDE SEQUENCE [LARGE SCALE GENOMIC DNA]</scope>
</reference>
<keyword evidence="1" id="KW-0812">Transmembrane</keyword>
<dbReference type="AlphaFoldDB" id="A0AA86PWF1"/>
<feature type="transmembrane region" description="Helical" evidence="1">
    <location>
        <begin position="19"/>
        <end position="38"/>
    </location>
</feature>
<protein>
    <submittedName>
        <fullName evidence="3">Hypothetical_protein</fullName>
    </submittedName>
</protein>
<evidence type="ECO:0000313" key="2">
    <source>
        <dbReference type="EMBL" id="CAI9941749.1"/>
    </source>
</evidence>
<sequence length="161" mass="18752">MIIRFLQIAECYVQQNHSVLLSCVLLVFLCLFIIKSAFNPKLNSKSTQHQQHKEQHLELSVKPNQSISALYTQDTTSELISSSSSVNSFDDSELKKKHKTVTRKYKWTRLITKRKANKILNDILDVKDLLKKTREEIIQMHQNIDVMLSPLKIPIYKINLE</sequence>
<dbReference type="PROSITE" id="PS51257">
    <property type="entry name" value="PROKAR_LIPOPROTEIN"/>
    <property type="match status" value="1"/>
</dbReference>
<comment type="caution">
    <text evidence="2">The sequence shown here is derived from an EMBL/GenBank/DDBJ whole genome shotgun (WGS) entry which is preliminary data.</text>
</comment>
<name>A0AA86PWF1_9EUKA</name>